<feature type="compositionally biased region" description="Low complexity" evidence="1">
    <location>
        <begin position="233"/>
        <end position="246"/>
    </location>
</feature>
<comment type="caution">
    <text evidence="3">The sequence shown here is derived from an EMBL/GenBank/DDBJ whole genome shotgun (WGS) entry which is preliminary data.</text>
</comment>
<feature type="compositionally biased region" description="Pro residues" evidence="1">
    <location>
        <begin position="217"/>
        <end position="232"/>
    </location>
</feature>
<dbReference type="AlphaFoldDB" id="A0A2T0S3L3"/>
<dbReference type="RefSeq" id="WP_106128090.1">
    <property type="nucleotide sequence ID" value="NZ_PVZG01000009.1"/>
</dbReference>
<feature type="transmembrane region" description="Helical" evidence="2">
    <location>
        <begin position="45"/>
        <end position="62"/>
    </location>
</feature>
<keyword evidence="2" id="KW-0472">Membrane</keyword>
<dbReference type="EMBL" id="PVZG01000009">
    <property type="protein sequence ID" value="PRY27987.1"/>
    <property type="molecule type" value="Genomic_DNA"/>
</dbReference>
<keyword evidence="4" id="KW-1185">Reference proteome</keyword>
<feature type="transmembrane region" description="Helical" evidence="2">
    <location>
        <begin position="69"/>
        <end position="86"/>
    </location>
</feature>
<feature type="compositionally biased region" description="Basic and acidic residues" evidence="1">
    <location>
        <begin position="314"/>
        <end position="342"/>
    </location>
</feature>
<keyword evidence="2" id="KW-1133">Transmembrane helix</keyword>
<organism evidence="3 4">
    <name type="scientific">Pseudosporangium ferrugineum</name>
    <dbReference type="NCBI Taxonomy" id="439699"/>
    <lineage>
        <taxon>Bacteria</taxon>
        <taxon>Bacillati</taxon>
        <taxon>Actinomycetota</taxon>
        <taxon>Actinomycetes</taxon>
        <taxon>Micromonosporales</taxon>
        <taxon>Micromonosporaceae</taxon>
        <taxon>Pseudosporangium</taxon>
    </lineage>
</organism>
<proteinExistence type="predicted"/>
<evidence type="ECO:0000313" key="4">
    <source>
        <dbReference type="Proteomes" id="UP000239209"/>
    </source>
</evidence>
<sequence length="342" mass="35609">MRHLRSILYVSVLAPSAWILCGVGLDENLTGRARDNGGIESLGGLLLLFLAGAAYGILLFAPISPAGPLLAGATFIAIGTWARFVPDSYASIWPAEVTKEGFNISTPGYGLTVLLAVPLICTALSARRWAGYEPPRVVWLGVLGRARGEARAPGTPIAAEPTTAFPAAVPHQRRPIDDEEKTTLLAGLFEPAPSSERTVDVAESSEATTALPTAALPIPPASVPPAPAPSAPSAPASSAPSAPSASDGDKTQVIRPALADSAAEPDPGDEATRPMSITGEERPDPAQDPTTRLTPVPPKPPGEATTRPTTTATHQERPADEAADDTRPLNLPHDEDQTRRLP</sequence>
<dbReference type="OrthoDB" id="3292970at2"/>
<name>A0A2T0S3L3_9ACTN</name>
<gene>
    <name evidence="3" type="ORF">CLV70_109143</name>
</gene>
<keyword evidence="2" id="KW-0812">Transmembrane</keyword>
<reference evidence="3 4" key="1">
    <citation type="submission" date="2018-03" db="EMBL/GenBank/DDBJ databases">
        <title>Genomic Encyclopedia of Archaeal and Bacterial Type Strains, Phase II (KMG-II): from individual species to whole genera.</title>
        <authorList>
            <person name="Goeker M."/>
        </authorList>
    </citation>
    <scope>NUCLEOTIDE SEQUENCE [LARGE SCALE GENOMIC DNA]</scope>
    <source>
        <strain evidence="3 4">DSM 45348</strain>
    </source>
</reference>
<dbReference type="Proteomes" id="UP000239209">
    <property type="component" value="Unassembled WGS sequence"/>
</dbReference>
<feature type="transmembrane region" description="Helical" evidence="2">
    <location>
        <begin position="7"/>
        <end position="25"/>
    </location>
</feature>
<feature type="transmembrane region" description="Helical" evidence="2">
    <location>
        <begin position="106"/>
        <end position="126"/>
    </location>
</feature>
<accession>A0A2T0S3L3</accession>
<protein>
    <submittedName>
        <fullName evidence="3">Uncharacterized protein</fullName>
    </submittedName>
</protein>
<feature type="compositionally biased region" description="Low complexity" evidence="1">
    <location>
        <begin position="202"/>
        <end position="216"/>
    </location>
</feature>
<evidence type="ECO:0000256" key="1">
    <source>
        <dbReference type="SAM" id="MobiDB-lite"/>
    </source>
</evidence>
<feature type="region of interest" description="Disordered" evidence="1">
    <location>
        <begin position="188"/>
        <end position="342"/>
    </location>
</feature>
<feature type="compositionally biased region" description="Low complexity" evidence="1">
    <location>
        <begin position="304"/>
        <end position="313"/>
    </location>
</feature>
<evidence type="ECO:0000256" key="2">
    <source>
        <dbReference type="SAM" id="Phobius"/>
    </source>
</evidence>
<evidence type="ECO:0000313" key="3">
    <source>
        <dbReference type="EMBL" id="PRY27987.1"/>
    </source>
</evidence>